<evidence type="ECO:0000259" key="2">
    <source>
        <dbReference type="SMART" id="SM00829"/>
    </source>
</evidence>
<dbReference type="InterPro" id="IPR011032">
    <property type="entry name" value="GroES-like_sf"/>
</dbReference>
<dbReference type="PANTHER" id="PTHR43205">
    <property type="entry name" value="PROSTAGLANDIN REDUCTASE"/>
    <property type="match status" value="1"/>
</dbReference>
<reference evidence="3 4" key="1">
    <citation type="submission" date="2016-06" db="EMBL/GenBank/DDBJ databases">
        <authorList>
            <person name="Kjaerup R.B."/>
            <person name="Dalgaard T.S."/>
            <person name="Juul-Madsen H.R."/>
        </authorList>
    </citation>
    <scope>NUCLEOTIDE SEQUENCE [LARGE SCALE GENOMIC DNA]</scope>
    <source>
        <strain evidence="3">3</strain>
    </source>
</reference>
<dbReference type="Pfam" id="PF00107">
    <property type="entry name" value="ADH_zinc_N"/>
    <property type="match status" value="1"/>
</dbReference>
<dbReference type="CDD" id="cd05288">
    <property type="entry name" value="PGDH"/>
    <property type="match status" value="1"/>
</dbReference>
<feature type="domain" description="Enoyl reductase (ER)" evidence="2">
    <location>
        <begin position="22"/>
        <end position="339"/>
    </location>
</feature>
<dbReference type="RefSeq" id="WP_186405269.1">
    <property type="nucleotide sequence ID" value="NZ_FLQX01000001.1"/>
</dbReference>
<name>A0A1A8XGR7_9PROT</name>
<evidence type="ECO:0000256" key="1">
    <source>
        <dbReference type="ARBA" id="ARBA00023002"/>
    </source>
</evidence>
<dbReference type="GO" id="GO:0016628">
    <property type="term" value="F:oxidoreductase activity, acting on the CH-CH group of donors, NAD or NADP as acceptor"/>
    <property type="evidence" value="ECO:0007669"/>
    <property type="project" value="InterPro"/>
</dbReference>
<dbReference type="InterPro" id="IPR013149">
    <property type="entry name" value="ADH-like_C"/>
</dbReference>
<dbReference type="SUPFAM" id="SSF50129">
    <property type="entry name" value="GroES-like"/>
    <property type="match status" value="2"/>
</dbReference>
<dbReference type="EMBL" id="FLQX01000001">
    <property type="protein sequence ID" value="SBT03128.1"/>
    <property type="molecule type" value="Genomic_DNA"/>
</dbReference>
<dbReference type="Gene3D" id="3.90.180.10">
    <property type="entry name" value="Medium-chain alcohol dehydrogenases, catalytic domain"/>
    <property type="match status" value="1"/>
</dbReference>
<dbReference type="InterPro" id="IPR020843">
    <property type="entry name" value="ER"/>
</dbReference>
<protein>
    <submittedName>
        <fullName evidence="3">Putative conserved oxidoreductase, Zn-dependent and NAD(P)-binding</fullName>
    </submittedName>
</protein>
<sequence length="344" mass="36820">MAQGNTVNRRIVLNSRPAGAPTAENFRLETGAVPVPSTGQVLMRTLYLSLDPYMRGRMSEAPSYAEPVAVGDVMVGGTIARVEASRHQDYQAGDLVVGYGGWQDYALANGTNLTRLDTRMPHPSLALGALGMPGFTAYMGLLDIGQPRAGETVVVAAASGAVGSVVGQIARLKGCRVVGIAGGEDKCRFVVDELGFDACIDRRSTGLSQQLATACPKGIDVYFENVGGAVFDAVLPLLNVSARVPLCGLIAHYNDTDLPPGPDRLGLLTRTLLTRRIKMQGFIIFDDYGPRYGEFLSQMSTWLKVGKVKFREDLVDGLENAPQAFIGLLDGRNFGKLIIRVGND</sequence>
<gene>
    <name evidence="3" type="primary">yncB</name>
    <name evidence="3" type="ORF">ACCAA_10080</name>
</gene>
<accession>A0A1A8XGR7</accession>
<dbReference type="Proteomes" id="UP000199169">
    <property type="component" value="Unassembled WGS sequence"/>
</dbReference>
<dbReference type="FunFam" id="3.40.50.720:FF:000121">
    <property type="entry name" value="Prostaglandin reductase 2"/>
    <property type="match status" value="1"/>
</dbReference>
<keyword evidence="1" id="KW-0560">Oxidoreductase</keyword>
<evidence type="ECO:0000313" key="4">
    <source>
        <dbReference type="Proteomes" id="UP000199169"/>
    </source>
</evidence>
<dbReference type="SMART" id="SM00829">
    <property type="entry name" value="PKS_ER"/>
    <property type="match status" value="1"/>
</dbReference>
<dbReference type="SUPFAM" id="SSF51735">
    <property type="entry name" value="NAD(P)-binding Rossmann-fold domains"/>
    <property type="match status" value="1"/>
</dbReference>
<dbReference type="Pfam" id="PF16884">
    <property type="entry name" value="ADH_N_2"/>
    <property type="match status" value="1"/>
</dbReference>
<dbReference type="Gene3D" id="3.40.50.720">
    <property type="entry name" value="NAD(P)-binding Rossmann-like Domain"/>
    <property type="match status" value="1"/>
</dbReference>
<proteinExistence type="predicted"/>
<dbReference type="InterPro" id="IPR041694">
    <property type="entry name" value="ADH_N_2"/>
</dbReference>
<organism evidence="3 4">
    <name type="scientific">Candidatus Accumulibacter aalborgensis</name>
    <dbReference type="NCBI Taxonomy" id="1860102"/>
    <lineage>
        <taxon>Bacteria</taxon>
        <taxon>Pseudomonadati</taxon>
        <taxon>Pseudomonadota</taxon>
        <taxon>Betaproteobacteria</taxon>
        <taxon>Candidatus Accumulibacter</taxon>
    </lineage>
</organism>
<dbReference type="STRING" id="1860102.ACCAA_10080"/>
<dbReference type="InterPro" id="IPR036291">
    <property type="entry name" value="NAD(P)-bd_dom_sf"/>
</dbReference>
<dbReference type="AlphaFoldDB" id="A0A1A8XGR7"/>
<evidence type="ECO:0000313" key="3">
    <source>
        <dbReference type="EMBL" id="SBT03128.1"/>
    </source>
</evidence>
<keyword evidence="4" id="KW-1185">Reference proteome</keyword>
<dbReference type="InterPro" id="IPR045010">
    <property type="entry name" value="MDR_fam"/>
</dbReference>
<dbReference type="PANTHER" id="PTHR43205:SF7">
    <property type="entry name" value="PROSTAGLANDIN REDUCTASE 1"/>
    <property type="match status" value="1"/>
</dbReference>